<sequence length="59" mass="6571">MTLSLNVRQAVEASGLTRSHLYEAMKKGDLTARKAGRRTIILADDLRRYIEKLPSAKGV</sequence>
<dbReference type="EMBL" id="MDET01000007">
    <property type="protein sequence ID" value="OQM76464.1"/>
    <property type="molecule type" value="Genomic_DNA"/>
</dbReference>
<keyword evidence="3" id="KW-1185">Reference proteome</keyword>
<organism evidence="2 3">
    <name type="scientific">Manganibacter manganicus</name>
    <dbReference type="NCBI Taxonomy" id="1873176"/>
    <lineage>
        <taxon>Bacteria</taxon>
        <taxon>Pseudomonadati</taxon>
        <taxon>Pseudomonadota</taxon>
        <taxon>Alphaproteobacteria</taxon>
        <taxon>Hyphomicrobiales</taxon>
        <taxon>Phyllobacteriaceae</taxon>
        <taxon>Manganibacter</taxon>
    </lineage>
</organism>
<dbReference type="AlphaFoldDB" id="A0A1V8RTK8"/>
<evidence type="ECO:0000313" key="2">
    <source>
        <dbReference type="EMBL" id="OQM76464.1"/>
    </source>
</evidence>
<dbReference type="RefSeq" id="WP_080918728.1">
    <property type="nucleotide sequence ID" value="NZ_MDET01000007.1"/>
</dbReference>
<dbReference type="STRING" id="1873176.BFN67_13840"/>
<gene>
    <name evidence="2" type="ORF">BFN67_13840</name>
</gene>
<dbReference type="Pfam" id="PF12728">
    <property type="entry name" value="HTH_17"/>
    <property type="match status" value="1"/>
</dbReference>
<evidence type="ECO:0000313" key="3">
    <source>
        <dbReference type="Proteomes" id="UP000191905"/>
    </source>
</evidence>
<dbReference type="OrthoDB" id="7867776at2"/>
<reference evidence="2 3" key="1">
    <citation type="journal article" date="2016" name="Int. J. Syst. Evol. Microbiol.">
        <title>Pseudaminobacter manganicus sp. nov., isolated from sludge of a manganese mine.</title>
        <authorList>
            <person name="Li J."/>
            <person name="Huang J."/>
            <person name="Liao S."/>
            <person name="Wang G."/>
        </authorList>
    </citation>
    <scope>NUCLEOTIDE SEQUENCE [LARGE SCALE GENOMIC DNA]</scope>
    <source>
        <strain evidence="2 3">JH-7</strain>
    </source>
</reference>
<dbReference type="Proteomes" id="UP000191905">
    <property type="component" value="Unassembled WGS sequence"/>
</dbReference>
<accession>A0A1V8RTK8</accession>
<comment type="caution">
    <text evidence="2">The sequence shown here is derived from an EMBL/GenBank/DDBJ whole genome shotgun (WGS) entry which is preliminary data.</text>
</comment>
<protein>
    <recommendedName>
        <fullName evidence="1">Helix-turn-helix domain-containing protein</fullName>
    </recommendedName>
</protein>
<evidence type="ECO:0000259" key="1">
    <source>
        <dbReference type="Pfam" id="PF12728"/>
    </source>
</evidence>
<feature type="domain" description="Helix-turn-helix" evidence="1">
    <location>
        <begin position="5"/>
        <end position="52"/>
    </location>
</feature>
<name>A0A1V8RTK8_9HYPH</name>
<dbReference type="InterPro" id="IPR041657">
    <property type="entry name" value="HTH_17"/>
</dbReference>
<proteinExistence type="predicted"/>